<dbReference type="InParanoid" id="F2U9G8"/>
<proteinExistence type="inferred from homology"/>
<evidence type="ECO:0000256" key="5">
    <source>
        <dbReference type="ARBA" id="ARBA00022728"/>
    </source>
</evidence>
<feature type="domain" description="UBP-type" evidence="13">
    <location>
        <begin position="82"/>
        <end position="179"/>
    </location>
</feature>
<dbReference type="GO" id="GO:0000245">
    <property type="term" value="P:spliceosomal complex assembly"/>
    <property type="evidence" value="ECO:0007669"/>
    <property type="project" value="InterPro"/>
</dbReference>
<keyword evidence="8" id="KW-0508">mRNA splicing</keyword>
<dbReference type="GO" id="GO:0005681">
    <property type="term" value="C:spliceosomal complex"/>
    <property type="evidence" value="ECO:0007669"/>
    <property type="project" value="UniProtKB-KW"/>
</dbReference>
<gene>
    <name evidence="14" type="ORF">PTSG_04704</name>
</gene>
<dbReference type="OMA" id="QLRRFKC"/>
<evidence type="ECO:0000256" key="8">
    <source>
        <dbReference type="ARBA" id="ARBA00023187"/>
    </source>
</evidence>
<dbReference type="OrthoDB" id="10263353at2759"/>
<name>F2U9G8_SALR5</name>
<dbReference type="PANTHER" id="PTHR21646:SF16">
    <property type="entry name" value="U4_U6.U5 TRI-SNRNP-ASSOCIATED PROTEIN 2"/>
    <property type="match status" value="1"/>
</dbReference>
<keyword evidence="6 10" id="KW-0863">Zinc-finger</keyword>
<dbReference type="SMART" id="SM00290">
    <property type="entry name" value="ZnF_UBP"/>
    <property type="match status" value="1"/>
</dbReference>
<keyword evidence="3" id="KW-0507">mRNA processing</keyword>
<accession>F2U9G8</accession>
<dbReference type="MEROPS" id="C19.972"/>
<evidence type="ECO:0000313" key="14">
    <source>
        <dbReference type="EMBL" id="EGD72995.1"/>
    </source>
</evidence>
<evidence type="ECO:0000256" key="3">
    <source>
        <dbReference type="ARBA" id="ARBA00022664"/>
    </source>
</evidence>
<feature type="domain" description="USP" evidence="12">
    <location>
        <begin position="204"/>
        <end position="528"/>
    </location>
</feature>
<evidence type="ECO:0000256" key="6">
    <source>
        <dbReference type="ARBA" id="ARBA00022771"/>
    </source>
</evidence>
<dbReference type="InterPro" id="IPR013083">
    <property type="entry name" value="Znf_RING/FYVE/PHD"/>
</dbReference>
<dbReference type="InterPro" id="IPR050185">
    <property type="entry name" value="Ub_carboxyl-term_hydrolase"/>
</dbReference>
<keyword evidence="5" id="KW-0747">Spliceosome</keyword>
<evidence type="ECO:0000256" key="10">
    <source>
        <dbReference type="PROSITE-ProRule" id="PRU00502"/>
    </source>
</evidence>
<dbReference type="InterPro" id="IPR001607">
    <property type="entry name" value="Znf_UBP"/>
</dbReference>
<dbReference type="EMBL" id="GL832965">
    <property type="protein sequence ID" value="EGD72995.1"/>
    <property type="molecule type" value="Genomic_DNA"/>
</dbReference>
<keyword evidence="4" id="KW-0479">Metal-binding</keyword>
<dbReference type="SUPFAM" id="SSF57850">
    <property type="entry name" value="RING/U-box"/>
    <property type="match status" value="1"/>
</dbReference>
<evidence type="ECO:0000256" key="11">
    <source>
        <dbReference type="SAM" id="MobiDB-lite"/>
    </source>
</evidence>
<dbReference type="FunCoup" id="F2U9G8">
    <property type="interactions" value="1629"/>
</dbReference>
<evidence type="ECO:0000256" key="9">
    <source>
        <dbReference type="ARBA" id="ARBA00023242"/>
    </source>
</evidence>
<feature type="compositionally biased region" description="Basic and acidic residues" evidence="11">
    <location>
        <begin position="73"/>
        <end position="82"/>
    </location>
</feature>
<dbReference type="InterPro" id="IPR001394">
    <property type="entry name" value="Peptidase_C19_UCH"/>
</dbReference>
<feature type="region of interest" description="Disordered" evidence="11">
    <location>
        <begin position="1"/>
        <end position="83"/>
    </location>
</feature>
<evidence type="ECO:0000256" key="4">
    <source>
        <dbReference type="ARBA" id="ARBA00022723"/>
    </source>
</evidence>
<keyword evidence="9" id="KW-0539">Nucleus</keyword>
<reference evidence="14" key="1">
    <citation type="submission" date="2009-08" db="EMBL/GenBank/DDBJ databases">
        <title>Annotation of Salpingoeca rosetta.</title>
        <authorList>
            <consortium name="The Broad Institute Genome Sequencing Platform"/>
            <person name="Russ C."/>
            <person name="Cuomo C."/>
            <person name="Burger G."/>
            <person name="Gray M.W."/>
            <person name="Holland P.W.H."/>
            <person name="King N."/>
            <person name="Lang F.B.F."/>
            <person name="Roger A.J."/>
            <person name="Ruiz-Trillo I."/>
            <person name="Young S.K."/>
            <person name="Zeng Q."/>
            <person name="Gargeya S."/>
            <person name="Alvarado L."/>
            <person name="Berlin A."/>
            <person name="Chapman S.B."/>
            <person name="Chen Z."/>
            <person name="Freedman E."/>
            <person name="Gellesch M."/>
            <person name="Goldberg J."/>
            <person name="Griggs A."/>
            <person name="Gujja S."/>
            <person name="Heilman E."/>
            <person name="Heiman D."/>
            <person name="Howarth C."/>
            <person name="Mehta T."/>
            <person name="Neiman D."/>
            <person name="Pearson M."/>
            <person name="Roberts A."/>
            <person name="Saif S."/>
            <person name="Shea T."/>
            <person name="Shenoy N."/>
            <person name="Sisk P."/>
            <person name="Stolte C."/>
            <person name="Sykes S."/>
            <person name="White J."/>
            <person name="Yandava C."/>
            <person name="Haas B."/>
            <person name="Nusbaum C."/>
            <person name="Birren B."/>
        </authorList>
    </citation>
    <scope>NUCLEOTIDE SEQUENCE [LARGE SCALE GENOMIC DNA]</scope>
    <source>
        <strain evidence="14">ATCC 50818</strain>
    </source>
</reference>
<dbReference type="Proteomes" id="UP000007799">
    <property type="component" value="Unassembled WGS sequence"/>
</dbReference>
<evidence type="ECO:0000259" key="13">
    <source>
        <dbReference type="PROSITE" id="PS50271"/>
    </source>
</evidence>
<comment type="similarity">
    <text evidence="2">Belongs to the peptidase C19 family.</text>
</comment>
<dbReference type="PROSITE" id="PS50271">
    <property type="entry name" value="ZF_UBP"/>
    <property type="match status" value="1"/>
</dbReference>
<dbReference type="InterPro" id="IPR038765">
    <property type="entry name" value="Papain-like_cys_pep_sf"/>
</dbReference>
<keyword evidence="7" id="KW-0862">Zinc</keyword>
<evidence type="ECO:0000256" key="2">
    <source>
        <dbReference type="ARBA" id="ARBA00009085"/>
    </source>
</evidence>
<dbReference type="InterPro" id="IPR028889">
    <property type="entry name" value="USP"/>
</dbReference>
<dbReference type="GO" id="GO:0016579">
    <property type="term" value="P:protein deubiquitination"/>
    <property type="evidence" value="ECO:0007669"/>
    <property type="project" value="InterPro"/>
</dbReference>
<dbReference type="Pfam" id="PF02148">
    <property type="entry name" value="zf-UBP"/>
    <property type="match status" value="1"/>
</dbReference>
<feature type="compositionally biased region" description="Acidic residues" evidence="11">
    <location>
        <begin position="11"/>
        <end position="21"/>
    </location>
</feature>
<sequence>MSSRKVKKEEEEAPDVADATDTDLPPTKKARIGQQSAGEEESSKRVPKKEEEVDDDGDEDEEAFGRRARRARRQDGTDDRSRRCPYLDTINRNMLDFDFEKLCSVTMSNQNVYACLVCGKYYQGRGPGTHAYTHSLEEGHHVFINLHTLKFYCLPDNYEVIDSALDDIKFVLYPVYSKDYIAKMDEIGKYSRALDGTRYLPGVVGLNNIKANDYVNVVVQTLNRVAPFRNFFLDTTNTRRIRDRLVQTMGDLIRKVNNPKAFKGHVSPHEFLQAITTSSKKQFRITEQSDPIRLLSWLLNTLDAKLSKHGHTVISDTFKGKMLVTSRKLPPTQDMQEVANIRIDPNAEEYKPKTTEIEYMFLGLDLPPAPLFHDELQQNVIPQVALFELLNKFDGVSSHEYKTYKDTVMKTFRLKTLPKYLIMHIKRFTKNTFFVEKNPTIVNFPVKNVDLSDYIAEEDKESGDSYQFDLLANIVHDGLPGPGKGTYRAHVHHKGSKKWFEIQDLHVVDMLPEMITLSESYIQVWERSPTPVEAPVKAMDMMKEEEVAGQAPASSTA</sequence>
<evidence type="ECO:0000313" key="15">
    <source>
        <dbReference type="Proteomes" id="UP000007799"/>
    </source>
</evidence>
<evidence type="ECO:0000259" key="12">
    <source>
        <dbReference type="PROSITE" id="PS50235"/>
    </source>
</evidence>
<comment type="subcellular location">
    <subcellularLocation>
        <location evidence="1">Nucleus</location>
    </subcellularLocation>
</comment>
<dbReference type="AlphaFoldDB" id="F2U9G8"/>
<protein>
    <submittedName>
        <fullName evidence="14">U4/U6.U5 tri-snRNP-associated protein 2</fullName>
    </submittedName>
</protein>
<feature type="compositionally biased region" description="Basic and acidic residues" evidence="11">
    <location>
        <begin position="41"/>
        <end position="51"/>
    </location>
</feature>
<organism evidence="15">
    <name type="scientific">Salpingoeca rosetta (strain ATCC 50818 / BSB-021)</name>
    <dbReference type="NCBI Taxonomy" id="946362"/>
    <lineage>
        <taxon>Eukaryota</taxon>
        <taxon>Choanoflagellata</taxon>
        <taxon>Craspedida</taxon>
        <taxon>Salpingoecidae</taxon>
        <taxon>Salpingoeca</taxon>
    </lineage>
</organism>
<dbReference type="eggNOG" id="KOG2026">
    <property type="taxonomic scope" value="Eukaryota"/>
</dbReference>
<evidence type="ECO:0000256" key="1">
    <source>
        <dbReference type="ARBA" id="ARBA00004123"/>
    </source>
</evidence>
<dbReference type="SUPFAM" id="SSF54001">
    <property type="entry name" value="Cysteine proteinases"/>
    <property type="match status" value="1"/>
</dbReference>
<dbReference type="FunFam" id="3.30.40.10:FF:000068">
    <property type="entry name" value="U4/U6.U5 tri-snRNP-associated protein 2"/>
    <property type="match status" value="1"/>
</dbReference>
<dbReference type="RefSeq" id="XP_004994026.1">
    <property type="nucleotide sequence ID" value="XM_004993969.1"/>
</dbReference>
<dbReference type="PROSITE" id="PS50235">
    <property type="entry name" value="USP_3"/>
    <property type="match status" value="1"/>
</dbReference>
<dbReference type="InterPro" id="IPR033809">
    <property type="entry name" value="USP39"/>
</dbReference>
<keyword evidence="15" id="KW-1185">Reference proteome</keyword>
<dbReference type="GO" id="GO:0008270">
    <property type="term" value="F:zinc ion binding"/>
    <property type="evidence" value="ECO:0007669"/>
    <property type="project" value="UniProtKB-KW"/>
</dbReference>
<dbReference type="GO" id="GO:0004843">
    <property type="term" value="F:cysteine-type deubiquitinase activity"/>
    <property type="evidence" value="ECO:0007669"/>
    <property type="project" value="InterPro"/>
</dbReference>
<dbReference type="STRING" id="946362.F2U9G8"/>
<dbReference type="KEGG" id="sre:PTSG_04704"/>
<dbReference type="PANTHER" id="PTHR21646">
    <property type="entry name" value="UBIQUITIN CARBOXYL-TERMINAL HYDROLASE"/>
    <property type="match status" value="1"/>
</dbReference>
<dbReference type="CDD" id="cd02669">
    <property type="entry name" value="Peptidase_C19M"/>
    <property type="match status" value="1"/>
</dbReference>
<dbReference type="Pfam" id="PF00443">
    <property type="entry name" value="UCH"/>
    <property type="match status" value="1"/>
</dbReference>
<evidence type="ECO:0000256" key="7">
    <source>
        <dbReference type="ARBA" id="ARBA00022833"/>
    </source>
</evidence>
<dbReference type="Gene3D" id="3.90.70.10">
    <property type="entry name" value="Cysteine proteinases"/>
    <property type="match status" value="1"/>
</dbReference>
<feature type="compositionally biased region" description="Acidic residues" evidence="11">
    <location>
        <begin position="52"/>
        <end position="62"/>
    </location>
</feature>
<dbReference type="Gene3D" id="3.30.40.10">
    <property type="entry name" value="Zinc/RING finger domain, C3HC4 (zinc finger)"/>
    <property type="match status" value="1"/>
</dbReference>
<dbReference type="GeneID" id="16074599"/>